<keyword evidence="3" id="KW-1185">Reference proteome</keyword>
<proteinExistence type="predicted"/>
<evidence type="ECO:0000313" key="3">
    <source>
        <dbReference type="Proteomes" id="UP000002051"/>
    </source>
</evidence>
<gene>
    <name evidence="1" type="ordered locus">MTR_2g034330</name>
</gene>
<dbReference type="PaxDb" id="3880-AES65013"/>
<name>G7IFZ1_MEDTR</name>
<dbReference type="Proteomes" id="UP000002051">
    <property type="component" value="Chromosome 2"/>
</dbReference>
<accession>G7IFZ1</accession>
<organism evidence="1 3">
    <name type="scientific">Medicago truncatula</name>
    <name type="common">Barrel medic</name>
    <name type="synonym">Medicago tribuloides</name>
    <dbReference type="NCBI Taxonomy" id="3880"/>
    <lineage>
        <taxon>Eukaryota</taxon>
        <taxon>Viridiplantae</taxon>
        <taxon>Streptophyta</taxon>
        <taxon>Embryophyta</taxon>
        <taxon>Tracheophyta</taxon>
        <taxon>Spermatophyta</taxon>
        <taxon>Magnoliopsida</taxon>
        <taxon>eudicotyledons</taxon>
        <taxon>Gunneridae</taxon>
        <taxon>Pentapetalae</taxon>
        <taxon>rosids</taxon>
        <taxon>fabids</taxon>
        <taxon>Fabales</taxon>
        <taxon>Fabaceae</taxon>
        <taxon>Papilionoideae</taxon>
        <taxon>50 kb inversion clade</taxon>
        <taxon>NPAAA clade</taxon>
        <taxon>Hologalegina</taxon>
        <taxon>IRL clade</taxon>
        <taxon>Trifolieae</taxon>
        <taxon>Medicago</taxon>
    </lineage>
</organism>
<dbReference type="HOGENOM" id="CLU_2430359_0_0_1"/>
<evidence type="ECO:0000313" key="2">
    <source>
        <dbReference type="EnsemblPlants" id="AES65013"/>
    </source>
</evidence>
<dbReference type="EnsemblPlants" id="AES65013">
    <property type="protein sequence ID" value="AES65013"/>
    <property type="gene ID" value="MTR_2g034330"/>
</dbReference>
<protein>
    <submittedName>
        <fullName evidence="1 2">Uncharacterized protein</fullName>
    </submittedName>
</protein>
<sequence>MVVDRPSREVIVTDNRIKKNKRPIEVVALHLADAIRWDMVVFESDSSTLVEALSSSGHAASEHLVHYPWGFKHIFRKEIAIHYQRSNKALW</sequence>
<reference evidence="1 3" key="2">
    <citation type="journal article" date="2014" name="BMC Genomics">
        <title>An improved genome release (version Mt4.0) for the model legume Medicago truncatula.</title>
        <authorList>
            <person name="Tang H."/>
            <person name="Krishnakumar V."/>
            <person name="Bidwell S."/>
            <person name="Rosen B."/>
            <person name="Chan A."/>
            <person name="Zhou S."/>
            <person name="Gentzbittel L."/>
            <person name="Childs K.L."/>
            <person name="Yandell M."/>
            <person name="Gundlach H."/>
            <person name="Mayer K.F."/>
            <person name="Schwartz D.C."/>
            <person name="Town C.D."/>
        </authorList>
    </citation>
    <scope>GENOME REANNOTATION</scope>
    <source>
        <strain evidence="2 3">cv. Jemalong A17</strain>
    </source>
</reference>
<reference evidence="1 3" key="1">
    <citation type="journal article" date="2011" name="Nature">
        <title>The Medicago genome provides insight into the evolution of rhizobial symbioses.</title>
        <authorList>
            <person name="Young N.D."/>
            <person name="Debelle F."/>
            <person name="Oldroyd G.E."/>
            <person name="Geurts R."/>
            <person name="Cannon S.B."/>
            <person name="Udvardi M.K."/>
            <person name="Benedito V.A."/>
            <person name="Mayer K.F."/>
            <person name="Gouzy J."/>
            <person name="Schoof H."/>
            <person name="Van de Peer Y."/>
            <person name="Proost S."/>
            <person name="Cook D.R."/>
            <person name="Meyers B.C."/>
            <person name="Spannagl M."/>
            <person name="Cheung F."/>
            <person name="De Mita S."/>
            <person name="Krishnakumar V."/>
            <person name="Gundlach H."/>
            <person name="Zhou S."/>
            <person name="Mudge J."/>
            <person name="Bharti A.K."/>
            <person name="Murray J.D."/>
            <person name="Naoumkina M.A."/>
            <person name="Rosen B."/>
            <person name="Silverstein K.A."/>
            <person name="Tang H."/>
            <person name="Rombauts S."/>
            <person name="Zhao P.X."/>
            <person name="Zhou P."/>
            <person name="Barbe V."/>
            <person name="Bardou P."/>
            <person name="Bechner M."/>
            <person name="Bellec A."/>
            <person name="Berger A."/>
            <person name="Berges H."/>
            <person name="Bidwell S."/>
            <person name="Bisseling T."/>
            <person name="Choisne N."/>
            <person name="Couloux A."/>
            <person name="Denny R."/>
            <person name="Deshpande S."/>
            <person name="Dai X."/>
            <person name="Doyle J.J."/>
            <person name="Dudez A.M."/>
            <person name="Farmer A.D."/>
            <person name="Fouteau S."/>
            <person name="Franken C."/>
            <person name="Gibelin C."/>
            <person name="Gish J."/>
            <person name="Goldstein S."/>
            <person name="Gonzalez A.J."/>
            <person name="Green P.J."/>
            <person name="Hallab A."/>
            <person name="Hartog M."/>
            <person name="Hua A."/>
            <person name="Humphray S.J."/>
            <person name="Jeong D.H."/>
            <person name="Jing Y."/>
            <person name="Jocker A."/>
            <person name="Kenton S.M."/>
            <person name="Kim D.J."/>
            <person name="Klee K."/>
            <person name="Lai H."/>
            <person name="Lang C."/>
            <person name="Lin S."/>
            <person name="Macmil S.L."/>
            <person name="Magdelenat G."/>
            <person name="Matthews L."/>
            <person name="McCorrison J."/>
            <person name="Monaghan E.L."/>
            <person name="Mun J.H."/>
            <person name="Najar F.Z."/>
            <person name="Nicholson C."/>
            <person name="Noirot C."/>
            <person name="O'Bleness M."/>
            <person name="Paule C.R."/>
            <person name="Poulain J."/>
            <person name="Prion F."/>
            <person name="Qin B."/>
            <person name="Qu C."/>
            <person name="Retzel E.F."/>
            <person name="Riddle C."/>
            <person name="Sallet E."/>
            <person name="Samain S."/>
            <person name="Samson N."/>
            <person name="Sanders I."/>
            <person name="Saurat O."/>
            <person name="Scarpelli C."/>
            <person name="Schiex T."/>
            <person name="Segurens B."/>
            <person name="Severin A.J."/>
            <person name="Sherrier D.J."/>
            <person name="Shi R."/>
            <person name="Sims S."/>
            <person name="Singer S.R."/>
            <person name="Sinharoy S."/>
            <person name="Sterck L."/>
            <person name="Viollet A."/>
            <person name="Wang B.B."/>
            <person name="Wang K."/>
            <person name="Wang M."/>
            <person name="Wang X."/>
            <person name="Warfsmann J."/>
            <person name="Weissenbach J."/>
            <person name="White D.D."/>
            <person name="White J.D."/>
            <person name="Wiley G.B."/>
            <person name="Wincker P."/>
            <person name="Xing Y."/>
            <person name="Yang L."/>
            <person name="Yao Z."/>
            <person name="Ying F."/>
            <person name="Zhai J."/>
            <person name="Zhou L."/>
            <person name="Zuber A."/>
            <person name="Denarie J."/>
            <person name="Dixon R.A."/>
            <person name="May G.D."/>
            <person name="Schwartz D.C."/>
            <person name="Rogers J."/>
            <person name="Quetier F."/>
            <person name="Town C.D."/>
            <person name="Roe B.A."/>
        </authorList>
    </citation>
    <scope>NUCLEOTIDE SEQUENCE [LARGE SCALE GENOMIC DNA]</scope>
    <source>
        <strain evidence="1">A17</strain>
        <strain evidence="2 3">cv. Jemalong A17</strain>
    </source>
</reference>
<reference evidence="2" key="3">
    <citation type="submission" date="2015-04" db="UniProtKB">
        <authorList>
            <consortium name="EnsemblPlants"/>
        </authorList>
    </citation>
    <scope>IDENTIFICATION</scope>
    <source>
        <strain evidence="2">cv. Jemalong A17</strain>
    </source>
</reference>
<evidence type="ECO:0000313" key="1">
    <source>
        <dbReference type="EMBL" id="AES65013.1"/>
    </source>
</evidence>
<dbReference type="AlphaFoldDB" id="G7IFZ1"/>
<dbReference type="EMBL" id="CM001218">
    <property type="protein sequence ID" value="AES65013.1"/>
    <property type="molecule type" value="Genomic_DNA"/>
</dbReference>